<dbReference type="EMBL" id="HG529498">
    <property type="protein sequence ID" value="CDI51331.1"/>
    <property type="molecule type" value="Genomic_DNA"/>
</dbReference>
<dbReference type="InterPro" id="IPR000717">
    <property type="entry name" value="PCI_dom"/>
</dbReference>
<dbReference type="PANTHER" id="PTHR10317">
    <property type="entry name" value="EUKARYOTIC TRANSLATION INITIATION FACTOR 3 SUBUNIT E"/>
    <property type="match status" value="1"/>
</dbReference>
<dbReference type="GO" id="GO:0033290">
    <property type="term" value="C:eukaryotic 48S preinitiation complex"/>
    <property type="evidence" value="ECO:0007669"/>
    <property type="project" value="UniProtKB-UniRule"/>
</dbReference>
<dbReference type="GO" id="GO:0003743">
    <property type="term" value="F:translation initiation factor activity"/>
    <property type="evidence" value="ECO:0007669"/>
    <property type="project" value="UniProtKB-UniRule"/>
</dbReference>
<feature type="compositionally biased region" description="Gly residues" evidence="6">
    <location>
        <begin position="489"/>
        <end position="504"/>
    </location>
</feature>
<evidence type="ECO:0000256" key="1">
    <source>
        <dbReference type="ARBA" id="ARBA00022490"/>
    </source>
</evidence>
<dbReference type="GO" id="GO:0016282">
    <property type="term" value="C:eukaryotic 43S preinitiation complex"/>
    <property type="evidence" value="ECO:0007669"/>
    <property type="project" value="UniProtKB-UniRule"/>
</dbReference>
<proteinExistence type="inferred from homology"/>
<gene>
    <name evidence="4" type="primary">INT6</name>
</gene>
<comment type="function">
    <text evidence="4">Component of the eukaryotic translation initiation factor 3 (eIF-3) complex, which is involved in protein synthesis of a specialized repertoire of mRNAs and, together with other initiation factors, stimulates binding of mRNA and methionyl-tRNAi to the 40S ribosome. The eIF-3 complex specifically targets and initiates translation of a subset of mRNAs involved in cell proliferation.</text>
</comment>
<evidence type="ECO:0000256" key="4">
    <source>
        <dbReference type="HAMAP-Rule" id="MF_03004"/>
    </source>
</evidence>
<dbReference type="InterPro" id="IPR019010">
    <property type="entry name" value="eIF3e_N"/>
</dbReference>
<dbReference type="HAMAP" id="MF_03004">
    <property type="entry name" value="eIF3e"/>
    <property type="match status" value="1"/>
</dbReference>
<comment type="subcellular location">
    <subcellularLocation>
        <location evidence="4 5">Cytoplasm</location>
    </subcellularLocation>
</comment>
<comment type="subunit">
    <text evidence="4 5">Component of the eukaryotic translation initiation factor 3 (eIF-3) complex.</text>
</comment>
<evidence type="ECO:0000259" key="7">
    <source>
        <dbReference type="PROSITE" id="PS50250"/>
    </source>
</evidence>
<dbReference type="SUPFAM" id="SSF46785">
    <property type="entry name" value="Winged helix' DNA-binding domain"/>
    <property type="match status" value="1"/>
</dbReference>
<feature type="region of interest" description="Disordered" evidence="6">
    <location>
        <begin position="465"/>
        <end position="538"/>
    </location>
</feature>
<keyword evidence="3 4" id="KW-0648">Protein biosynthesis</keyword>
<dbReference type="AlphaFoldDB" id="A0A077QXK9"/>
<keyword evidence="1 4" id="KW-0963">Cytoplasm</keyword>
<dbReference type="PROSITE" id="PS50250">
    <property type="entry name" value="PCI"/>
    <property type="match status" value="1"/>
</dbReference>
<evidence type="ECO:0000256" key="6">
    <source>
        <dbReference type="SAM" id="MobiDB-lite"/>
    </source>
</evidence>
<dbReference type="Pfam" id="PF01399">
    <property type="entry name" value="PCI"/>
    <property type="match status" value="1"/>
</dbReference>
<evidence type="ECO:0000256" key="3">
    <source>
        <dbReference type="ARBA" id="ARBA00022917"/>
    </source>
</evidence>
<evidence type="ECO:0000313" key="8">
    <source>
        <dbReference type="EMBL" id="CDI51331.1"/>
    </source>
</evidence>
<dbReference type="InterPro" id="IPR016650">
    <property type="entry name" value="eIF3e"/>
</dbReference>
<dbReference type="Pfam" id="PF09440">
    <property type="entry name" value="eIF3_N"/>
    <property type="match status" value="1"/>
</dbReference>
<feature type="domain" description="PCI" evidence="7">
    <location>
        <begin position="251"/>
        <end position="442"/>
    </location>
</feature>
<sequence length="538" mass="60118">MAEKHDLTQTILPYLDRHLGLPLLSHLAGSGIFSETDIAKAQYELAKNTSMVDYALQLHEQAYPNQPAPSEIEKQRETAIALNDKLGSEVDHVLNVIQDPSVASALKQDKTQNLQWLEEKYNLTSEQINALYRYGYFQFNCGNYGDASSYLYHFRVLSTDPVLTMSSHWGKLASDILVGEWEHALSELRLLREQIDSSAAHATASYASTSNGTSAQSDDLTQEGLLKKRAWLLHWALFIFFNHPAGREQLVEMFLSPVYLNTIQTTCWWLLRYVVAALLLSRRTTRVYMVQQPAPATLMASASGANVSKLSPQQAIKDIVNIIDSESYRLAGTDPIVDFLSKLFVDFDFEAAQEQLTLAEQVASKDFFLADFKDELIEACRVVISEAYCRIHSKVDIADLVKRLNLSNEDGEKWIVNLVRDTRADAKIDFKEGMVFMNPTHPPIYQTIIEKTRGFTFRTSAMGTAIDRKAHPPSFNNTHNLNGNDKRGGAGGRGGRGGQRNQGGRGDRSHPKDNESKREAESAPFAEAQQPAQTVAAN</sequence>
<dbReference type="SMART" id="SM01186">
    <property type="entry name" value="eIF3_N"/>
    <property type="match status" value="1"/>
</dbReference>
<keyword evidence="2 4" id="KW-0396">Initiation factor</keyword>
<reference evidence="8" key="1">
    <citation type="journal article" date="2014" name="Genome Biol. Evol.">
        <title>Gene Loss Rather Than Gene Gain Is Associated with a Host Jump from Monocots to Dicots in the Smut Fungus Melanopsichium pennsylvanicum.</title>
        <authorList>
            <person name="Sharma R."/>
            <person name="Mishra B."/>
            <person name="Runge F."/>
            <person name="Thines M."/>
        </authorList>
    </citation>
    <scope>NUCLEOTIDE SEQUENCE</scope>
    <source>
        <strain evidence="8">4</strain>
    </source>
</reference>
<comment type="similarity">
    <text evidence="4 5">Belongs to the eIF-3 subunit E family.</text>
</comment>
<dbReference type="GO" id="GO:0071540">
    <property type="term" value="C:eukaryotic translation initiation factor 3 complex, eIF3e"/>
    <property type="evidence" value="ECO:0007669"/>
    <property type="project" value="UniProtKB-UniRule"/>
</dbReference>
<name>A0A077QXK9_9BASI</name>
<dbReference type="PIRSF" id="PIRSF016255">
    <property type="entry name" value="eIF3e_su6"/>
    <property type="match status" value="1"/>
</dbReference>
<evidence type="ECO:0000256" key="5">
    <source>
        <dbReference type="PIRNR" id="PIRNR016255"/>
    </source>
</evidence>
<accession>A0A077QXK9</accession>
<evidence type="ECO:0000256" key="2">
    <source>
        <dbReference type="ARBA" id="ARBA00022540"/>
    </source>
</evidence>
<feature type="compositionally biased region" description="Basic and acidic residues" evidence="6">
    <location>
        <begin position="505"/>
        <end position="521"/>
    </location>
</feature>
<dbReference type="CDD" id="cd21378">
    <property type="entry name" value="eIF3E"/>
    <property type="match status" value="1"/>
</dbReference>
<dbReference type="GO" id="GO:0001732">
    <property type="term" value="P:formation of cytoplasmic translation initiation complex"/>
    <property type="evidence" value="ECO:0007669"/>
    <property type="project" value="UniProtKB-UniRule"/>
</dbReference>
<dbReference type="InterPro" id="IPR036390">
    <property type="entry name" value="WH_DNA-bd_sf"/>
</dbReference>
<protein>
    <recommendedName>
        <fullName evidence="4 5">Eukaryotic translation initiation factor 3 subunit E</fullName>
        <shortName evidence="4">eIF3e</shortName>
    </recommendedName>
</protein>
<organism evidence="8">
    <name type="scientific">Melanopsichium pennsylvanicum 4</name>
    <dbReference type="NCBI Taxonomy" id="1398559"/>
    <lineage>
        <taxon>Eukaryota</taxon>
        <taxon>Fungi</taxon>
        <taxon>Dikarya</taxon>
        <taxon>Basidiomycota</taxon>
        <taxon>Ustilaginomycotina</taxon>
        <taxon>Ustilaginomycetes</taxon>
        <taxon>Ustilaginales</taxon>
        <taxon>Ustilaginaceae</taxon>
        <taxon>Melanopsichium</taxon>
    </lineage>
</organism>